<evidence type="ECO:0000256" key="1">
    <source>
        <dbReference type="SAM" id="MobiDB-lite"/>
    </source>
</evidence>
<name>A0A6V7WTR7_MELEN</name>
<feature type="region of interest" description="Disordered" evidence="1">
    <location>
        <begin position="187"/>
        <end position="219"/>
    </location>
</feature>
<proteinExistence type="predicted"/>
<dbReference type="EMBL" id="CAJEWN010000806">
    <property type="protein sequence ID" value="CAD2190434.1"/>
    <property type="molecule type" value="Genomic_DNA"/>
</dbReference>
<accession>A0A6V7WTR7</accession>
<comment type="caution">
    <text evidence="2">The sequence shown here is derived from an EMBL/GenBank/DDBJ whole genome shotgun (WGS) entry which is preliminary data.</text>
</comment>
<feature type="compositionally biased region" description="Basic residues" evidence="1">
    <location>
        <begin position="162"/>
        <end position="172"/>
    </location>
</feature>
<gene>
    <name evidence="2" type="ORF">MENT_LOCUS43222</name>
</gene>
<evidence type="ECO:0000313" key="3">
    <source>
        <dbReference type="Proteomes" id="UP000580250"/>
    </source>
</evidence>
<sequence length="219" mass="25559">MTSPTEMDVDQILGNNEEAIEKASKKGEKIKNPNSLTAQDCTKKECQKVRETMINIHDKIREEMKEMKKQIVSEVLHSICPVLEEIKGTLNELAPKIENLENKSDSELSESEDEEEKDPSNENKMEERPAAHGNRGENNRENQVGTSRENRGENARDNRGGNRGRPRGRARNSRLFYLLRQLENEQYRNSTRGRYTPYQEENHRYYRNNDGNPRYHGRR</sequence>
<evidence type="ECO:0000313" key="2">
    <source>
        <dbReference type="EMBL" id="CAD2190434.1"/>
    </source>
</evidence>
<organism evidence="2 3">
    <name type="scientific">Meloidogyne enterolobii</name>
    <name type="common">Root-knot nematode worm</name>
    <name type="synonym">Meloidogyne mayaguensis</name>
    <dbReference type="NCBI Taxonomy" id="390850"/>
    <lineage>
        <taxon>Eukaryota</taxon>
        <taxon>Metazoa</taxon>
        <taxon>Ecdysozoa</taxon>
        <taxon>Nematoda</taxon>
        <taxon>Chromadorea</taxon>
        <taxon>Rhabditida</taxon>
        <taxon>Tylenchina</taxon>
        <taxon>Tylenchomorpha</taxon>
        <taxon>Tylenchoidea</taxon>
        <taxon>Meloidogynidae</taxon>
        <taxon>Meloidogyninae</taxon>
        <taxon>Meloidogyne</taxon>
    </lineage>
</organism>
<feature type="region of interest" description="Disordered" evidence="1">
    <location>
        <begin position="97"/>
        <end position="173"/>
    </location>
</feature>
<feature type="compositionally biased region" description="Basic and acidic residues" evidence="1">
    <location>
        <begin position="148"/>
        <end position="160"/>
    </location>
</feature>
<dbReference type="AlphaFoldDB" id="A0A6V7WTR7"/>
<feature type="compositionally biased region" description="Acidic residues" evidence="1">
    <location>
        <begin position="107"/>
        <end position="117"/>
    </location>
</feature>
<dbReference type="Proteomes" id="UP000580250">
    <property type="component" value="Unassembled WGS sequence"/>
</dbReference>
<reference evidence="2 3" key="1">
    <citation type="submission" date="2020-08" db="EMBL/GenBank/DDBJ databases">
        <authorList>
            <person name="Koutsovoulos G."/>
            <person name="Danchin GJ E."/>
        </authorList>
    </citation>
    <scope>NUCLEOTIDE SEQUENCE [LARGE SCALE GENOMIC DNA]</scope>
</reference>
<protein>
    <submittedName>
        <fullName evidence="2">Uncharacterized protein</fullName>
    </submittedName>
</protein>
<feature type="compositionally biased region" description="Basic and acidic residues" evidence="1">
    <location>
        <begin position="118"/>
        <end position="140"/>
    </location>
</feature>